<dbReference type="SUPFAM" id="SSF55729">
    <property type="entry name" value="Acyl-CoA N-acyltransferases (Nat)"/>
    <property type="match status" value="1"/>
</dbReference>
<gene>
    <name evidence="2" type="ORF">ASD8599_01624</name>
</gene>
<dbReference type="PANTHER" id="PTHR43792">
    <property type="entry name" value="GNAT FAMILY, PUTATIVE (AFU_ORTHOLOGUE AFUA_3G00765)-RELATED-RELATED"/>
    <property type="match status" value="1"/>
</dbReference>
<keyword evidence="3" id="KW-1185">Reference proteome</keyword>
<proteinExistence type="predicted"/>
<evidence type="ECO:0000259" key="1">
    <source>
        <dbReference type="Pfam" id="PF13302"/>
    </source>
</evidence>
<dbReference type="PANTHER" id="PTHR43792:SF1">
    <property type="entry name" value="N-ACETYLTRANSFERASE DOMAIN-CONTAINING PROTEIN"/>
    <property type="match status" value="1"/>
</dbReference>
<reference evidence="2 3" key="1">
    <citation type="submission" date="2018-03" db="EMBL/GenBank/DDBJ databases">
        <authorList>
            <person name="Keele B.F."/>
        </authorList>
    </citation>
    <scope>NUCLEOTIDE SEQUENCE [LARGE SCALE GENOMIC DNA]</scope>
    <source>
        <strain evidence="2 3">CECT 8599</strain>
    </source>
</reference>
<evidence type="ECO:0000313" key="3">
    <source>
        <dbReference type="Proteomes" id="UP000244880"/>
    </source>
</evidence>
<dbReference type="GO" id="GO:0016747">
    <property type="term" value="F:acyltransferase activity, transferring groups other than amino-acyl groups"/>
    <property type="evidence" value="ECO:0007669"/>
    <property type="project" value="InterPro"/>
</dbReference>
<dbReference type="InterPro" id="IPR051531">
    <property type="entry name" value="N-acetyltransferase"/>
</dbReference>
<dbReference type="Gene3D" id="3.40.630.30">
    <property type="match status" value="1"/>
</dbReference>
<protein>
    <recommendedName>
        <fullName evidence="1">N-acetyltransferase domain-containing protein</fullName>
    </recommendedName>
</protein>
<dbReference type="Proteomes" id="UP000244880">
    <property type="component" value="Unassembled WGS sequence"/>
</dbReference>
<dbReference type="InterPro" id="IPR000182">
    <property type="entry name" value="GNAT_dom"/>
</dbReference>
<dbReference type="EMBL" id="OMOR01000001">
    <property type="protein sequence ID" value="SPH20883.1"/>
    <property type="molecule type" value="Genomic_DNA"/>
</dbReference>
<dbReference type="InterPro" id="IPR016181">
    <property type="entry name" value="Acyl_CoA_acyltransferase"/>
</dbReference>
<sequence length="180" mass="19908">MISRAIPTINTSRLTLRALGPQDFSRFAEIWTMQDVVRYIGGASRSKAASWGAFLRNAGQWQITGFGQWGIEERGTKRLIGQVGFFHGCRELGEDFDVGPEAGWILTPDVHGQGYGMEATSAAHEWFDRVITGPLVCQLAPENQASAQLSAHLGYVPLRLTTFEGHPSQLMIRQKPPQPK</sequence>
<name>A0A2R8BCP8_9RHOB</name>
<dbReference type="Pfam" id="PF13302">
    <property type="entry name" value="Acetyltransf_3"/>
    <property type="match status" value="1"/>
</dbReference>
<feature type="domain" description="N-acetyltransferase" evidence="1">
    <location>
        <begin position="13"/>
        <end position="155"/>
    </location>
</feature>
<accession>A0A2R8BCP8</accession>
<organism evidence="2 3">
    <name type="scientific">Ascidiaceihabitans donghaensis</name>
    <dbReference type="NCBI Taxonomy" id="1510460"/>
    <lineage>
        <taxon>Bacteria</taxon>
        <taxon>Pseudomonadati</taxon>
        <taxon>Pseudomonadota</taxon>
        <taxon>Alphaproteobacteria</taxon>
        <taxon>Rhodobacterales</taxon>
        <taxon>Paracoccaceae</taxon>
        <taxon>Ascidiaceihabitans</taxon>
    </lineage>
</organism>
<evidence type="ECO:0000313" key="2">
    <source>
        <dbReference type="EMBL" id="SPH20883.1"/>
    </source>
</evidence>
<dbReference type="AlphaFoldDB" id="A0A2R8BCP8"/>